<comment type="caution">
    <text evidence="3">The sequence shown here is derived from an EMBL/GenBank/DDBJ whole genome shotgun (WGS) entry which is preliminary data.</text>
</comment>
<proteinExistence type="predicted"/>
<dbReference type="PANTHER" id="PTHR35535">
    <property type="entry name" value="HEAT SHOCK PROTEIN HSLJ"/>
    <property type="match status" value="1"/>
</dbReference>
<dbReference type="InterPro" id="IPR053147">
    <property type="entry name" value="Hsp_HslJ-like"/>
</dbReference>
<feature type="chain" id="PRO_5046058994" evidence="1">
    <location>
        <begin position="24"/>
        <end position="148"/>
    </location>
</feature>
<evidence type="ECO:0000313" key="3">
    <source>
        <dbReference type="EMBL" id="CAI3947937.1"/>
    </source>
</evidence>
<dbReference type="RefSeq" id="WP_084051566.1">
    <property type="nucleotide sequence ID" value="NZ_CAMXCH010000003.1"/>
</dbReference>
<accession>A0ABN8WF92</accession>
<organism evidence="3 4">
    <name type="scientific">Commensalibacter papalotli</name>
    <name type="common">ex Botero et al. 2024</name>
    <dbReference type="NCBI Taxonomy" id="2972766"/>
    <lineage>
        <taxon>Bacteria</taxon>
        <taxon>Pseudomonadati</taxon>
        <taxon>Pseudomonadota</taxon>
        <taxon>Alphaproteobacteria</taxon>
        <taxon>Acetobacterales</taxon>
        <taxon>Acetobacteraceae</taxon>
    </lineage>
</organism>
<dbReference type="Pfam" id="PF03724">
    <property type="entry name" value="META"/>
    <property type="match status" value="1"/>
</dbReference>
<evidence type="ECO:0000259" key="2">
    <source>
        <dbReference type="Pfam" id="PF03724"/>
    </source>
</evidence>
<dbReference type="PANTHER" id="PTHR35535:SF1">
    <property type="entry name" value="HEAT SHOCK PROTEIN HSLJ"/>
    <property type="match status" value="1"/>
</dbReference>
<keyword evidence="1" id="KW-0732">Signal</keyword>
<dbReference type="Gene3D" id="2.40.128.270">
    <property type="match status" value="1"/>
</dbReference>
<evidence type="ECO:0000313" key="4">
    <source>
        <dbReference type="Proteomes" id="UP001154272"/>
    </source>
</evidence>
<dbReference type="InterPro" id="IPR038670">
    <property type="entry name" value="HslJ-like_sf"/>
</dbReference>
<dbReference type="Proteomes" id="UP001154272">
    <property type="component" value="Unassembled WGS sequence"/>
</dbReference>
<sequence length="148" mass="16941">MLRNIAACFFIMIMLLGGEEVFAQPSEGSAPFNESVWRIEKLHNQTKTIQTYQGEKNYVAISFNPYTHKVTGRGLCNKFMAKFENKNNVVTIKDVITTHETCLSDDVNAQDKLFFSYLKSIKSYSIHGKILRLKDAQNQSLIIARWAK</sequence>
<gene>
    <name evidence="3" type="ORF">R83534S58_LOCUS1533</name>
</gene>
<keyword evidence="4" id="KW-1185">Reference proteome</keyword>
<name>A0ABN8WF92_9PROT</name>
<feature type="signal peptide" evidence="1">
    <location>
        <begin position="1"/>
        <end position="23"/>
    </location>
</feature>
<dbReference type="InterPro" id="IPR005184">
    <property type="entry name" value="DUF306_Meta_HslJ"/>
</dbReference>
<reference evidence="3" key="1">
    <citation type="submission" date="2022-10" db="EMBL/GenBank/DDBJ databases">
        <authorList>
            <person name="Botero Cardona J."/>
        </authorList>
    </citation>
    <scope>NUCLEOTIDE SEQUENCE</scope>
    <source>
        <strain evidence="3">R-83534</strain>
    </source>
</reference>
<evidence type="ECO:0000256" key="1">
    <source>
        <dbReference type="SAM" id="SignalP"/>
    </source>
</evidence>
<keyword evidence="3" id="KW-0346">Stress response</keyword>
<dbReference type="EMBL" id="CAMXCH010000003">
    <property type="protein sequence ID" value="CAI3947937.1"/>
    <property type="molecule type" value="Genomic_DNA"/>
</dbReference>
<protein>
    <submittedName>
        <fullName evidence="3">Heat shock protein HslJ (HslJ) (PDB:2KTS)</fullName>
    </submittedName>
</protein>
<feature type="domain" description="DUF306" evidence="2">
    <location>
        <begin position="31"/>
        <end position="142"/>
    </location>
</feature>